<dbReference type="InterPro" id="IPR023582">
    <property type="entry name" value="Impact"/>
</dbReference>
<dbReference type="GO" id="GO:0005737">
    <property type="term" value="C:cytoplasm"/>
    <property type="evidence" value="ECO:0007669"/>
    <property type="project" value="TreeGrafter"/>
</dbReference>
<dbReference type="InterPro" id="IPR001498">
    <property type="entry name" value="Impact_N"/>
</dbReference>
<name>A0A553QPK5_9TELE</name>
<proteinExistence type="inferred from homology"/>
<dbReference type="PANTHER" id="PTHR16301">
    <property type="entry name" value="IMPACT-RELATED"/>
    <property type="match status" value="1"/>
</dbReference>
<dbReference type="OrthoDB" id="69641at2759"/>
<comment type="caution">
    <text evidence="3">The sequence shown here is derived from an EMBL/GenBank/DDBJ whole genome shotgun (WGS) entry which is preliminary data.</text>
</comment>
<dbReference type="Proteomes" id="UP000316079">
    <property type="component" value="Unassembled WGS sequence"/>
</dbReference>
<dbReference type="STRING" id="623744.A0A553QPK5"/>
<dbReference type="GO" id="GO:0140469">
    <property type="term" value="P:GCN2-mediated signaling"/>
    <property type="evidence" value="ECO:0007669"/>
    <property type="project" value="TreeGrafter"/>
</dbReference>
<evidence type="ECO:0000256" key="1">
    <source>
        <dbReference type="ARBA" id="ARBA00007665"/>
    </source>
</evidence>
<accession>A0A553QPK5</accession>
<sequence>MFTNAGILHQDQFLTLQRGSLQILDVSNVLVVVSRWYGGILLGPDRFKHINNCARNILLQEGYTHAPVRPASDWPIPDLPVCLCATIRRLHLIEVLRRVSVCEGLLSLRLNISFLLRVRENISVALIRSQTLVLLSTSPPDSFVCCFLSFLCK</sequence>
<dbReference type="SUPFAM" id="SSF54211">
    <property type="entry name" value="Ribosomal protein S5 domain 2-like"/>
    <property type="match status" value="1"/>
</dbReference>
<feature type="domain" description="Impact N-terminal" evidence="2">
    <location>
        <begin position="21"/>
        <end position="58"/>
    </location>
</feature>
<evidence type="ECO:0000313" key="3">
    <source>
        <dbReference type="EMBL" id="TRY91914.1"/>
    </source>
</evidence>
<dbReference type="PANTHER" id="PTHR16301:SF25">
    <property type="entry name" value="PROTEIN IMPACT"/>
    <property type="match status" value="1"/>
</dbReference>
<dbReference type="Gene3D" id="3.30.230.30">
    <property type="entry name" value="Impact, N-terminal domain"/>
    <property type="match status" value="1"/>
</dbReference>
<dbReference type="Pfam" id="PF01205">
    <property type="entry name" value="Impact_N"/>
    <property type="match status" value="1"/>
</dbReference>
<dbReference type="InterPro" id="IPR020568">
    <property type="entry name" value="Ribosomal_Su5_D2-typ_SF"/>
</dbReference>
<protein>
    <recommendedName>
        <fullName evidence="2">Impact N-terminal domain-containing protein</fullName>
    </recommendedName>
</protein>
<keyword evidence="4" id="KW-1185">Reference proteome</keyword>
<organism evidence="3 4">
    <name type="scientific">Danionella cerebrum</name>
    <dbReference type="NCBI Taxonomy" id="2873325"/>
    <lineage>
        <taxon>Eukaryota</taxon>
        <taxon>Metazoa</taxon>
        <taxon>Chordata</taxon>
        <taxon>Craniata</taxon>
        <taxon>Vertebrata</taxon>
        <taxon>Euteleostomi</taxon>
        <taxon>Actinopterygii</taxon>
        <taxon>Neopterygii</taxon>
        <taxon>Teleostei</taxon>
        <taxon>Ostariophysi</taxon>
        <taxon>Cypriniformes</taxon>
        <taxon>Danionidae</taxon>
        <taxon>Danioninae</taxon>
        <taxon>Danionella</taxon>
    </lineage>
</organism>
<comment type="similarity">
    <text evidence="1">Belongs to the IMPACT family.</text>
</comment>
<reference evidence="3 4" key="1">
    <citation type="journal article" date="2019" name="Sci. Data">
        <title>Hybrid genome assembly and annotation of Danionella translucida.</title>
        <authorList>
            <person name="Kadobianskyi M."/>
            <person name="Schulze L."/>
            <person name="Schuelke M."/>
            <person name="Judkewitz B."/>
        </authorList>
    </citation>
    <scope>NUCLEOTIDE SEQUENCE [LARGE SCALE GENOMIC DNA]</scope>
    <source>
        <strain evidence="3 4">Bolton</strain>
    </source>
</reference>
<gene>
    <name evidence="3" type="ORF">DNTS_029632</name>
</gene>
<dbReference type="GO" id="GO:0006446">
    <property type="term" value="P:regulation of translational initiation"/>
    <property type="evidence" value="ECO:0007669"/>
    <property type="project" value="TreeGrafter"/>
</dbReference>
<dbReference type="InterPro" id="IPR036956">
    <property type="entry name" value="Impact_N_sf"/>
</dbReference>
<dbReference type="EMBL" id="SRMA01025700">
    <property type="protein sequence ID" value="TRY91914.1"/>
    <property type="molecule type" value="Genomic_DNA"/>
</dbReference>
<dbReference type="AlphaFoldDB" id="A0A553QPK5"/>
<evidence type="ECO:0000259" key="2">
    <source>
        <dbReference type="Pfam" id="PF01205"/>
    </source>
</evidence>
<evidence type="ECO:0000313" key="4">
    <source>
        <dbReference type="Proteomes" id="UP000316079"/>
    </source>
</evidence>